<dbReference type="InterPro" id="IPR038305">
    <property type="entry name" value="HeLo_sf"/>
</dbReference>
<dbReference type="EMBL" id="JBFTWV010000010">
    <property type="protein sequence ID" value="KAL2798900.1"/>
    <property type="molecule type" value="Genomic_DNA"/>
</dbReference>
<dbReference type="Gene3D" id="1.10.510.10">
    <property type="entry name" value="Transferase(Phosphotransferase) domain 1"/>
    <property type="match status" value="1"/>
</dbReference>
<dbReference type="Proteomes" id="UP001610563">
    <property type="component" value="Unassembled WGS sequence"/>
</dbReference>
<gene>
    <name evidence="2" type="ORF">BJX66DRAFT_333572</name>
</gene>
<dbReference type="SUPFAM" id="SSF56112">
    <property type="entry name" value="Protein kinase-like (PK-like)"/>
    <property type="match status" value="1"/>
</dbReference>
<dbReference type="InterPro" id="IPR011009">
    <property type="entry name" value="Kinase-like_dom_sf"/>
</dbReference>
<dbReference type="Pfam" id="PF14479">
    <property type="entry name" value="HeLo"/>
    <property type="match status" value="1"/>
</dbReference>
<accession>A0ABR4GK63</accession>
<dbReference type="PANTHER" id="PTHR37542">
    <property type="entry name" value="HELO DOMAIN-CONTAINING PROTEIN-RELATED"/>
    <property type="match status" value="1"/>
</dbReference>
<dbReference type="PANTHER" id="PTHR37542:SF3">
    <property type="entry name" value="PRION-INHIBITION AND PROPAGATION HELO DOMAIN-CONTAINING PROTEIN"/>
    <property type="match status" value="1"/>
</dbReference>
<reference evidence="2 3" key="1">
    <citation type="submission" date="2024-07" db="EMBL/GenBank/DDBJ databases">
        <title>Section-level genome sequencing and comparative genomics of Aspergillus sections Usti and Cavernicolus.</title>
        <authorList>
            <consortium name="Lawrence Berkeley National Laboratory"/>
            <person name="Nybo J.L."/>
            <person name="Vesth T.C."/>
            <person name="Theobald S."/>
            <person name="Frisvad J.C."/>
            <person name="Larsen T.O."/>
            <person name="Kjaerboelling I."/>
            <person name="Rothschild-Mancinelli K."/>
            <person name="Lyhne E.K."/>
            <person name="Kogle M.E."/>
            <person name="Barry K."/>
            <person name="Clum A."/>
            <person name="Na H."/>
            <person name="Ledsgaard L."/>
            <person name="Lin J."/>
            <person name="Lipzen A."/>
            <person name="Kuo A."/>
            <person name="Riley R."/>
            <person name="Mondo S."/>
            <person name="Labutti K."/>
            <person name="Haridas S."/>
            <person name="Pangalinan J."/>
            <person name="Salamov A.A."/>
            <person name="Simmons B.A."/>
            <person name="Magnuson J.K."/>
            <person name="Chen J."/>
            <person name="Drula E."/>
            <person name="Henrissat B."/>
            <person name="Wiebenga A."/>
            <person name="Lubbers R.J."/>
            <person name="Gomes A.C."/>
            <person name="Makela M.R."/>
            <person name="Stajich J."/>
            <person name="Grigoriev I.V."/>
            <person name="Mortensen U.H."/>
            <person name="De Vries R.P."/>
            <person name="Baker S.E."/>
            <person name="Andersen M.R."/>
        </authorList>
    </citation>
    <scope>NUCLEOTIDE SEQUENCE [LARGE SCALE GENOMIC DNA]</scope>
    <source>
        <strain evidence="2 3">CBS 209.92</strain>
    </source>
</reference>
<protein>
    <recommendedName>
        <fullName evidence="1">Protein kinase domain-containing protein</fullName>
    </recommendedName>
</protein>
<comment type="caution">
    <text evidence="2">The sequence shown here is derived from an EMBL/GenBank/DDBJ whole genome shotgun (WGS) entry which is preliminary data.</text>
</comment>
<feature type="domain" description="Protein kinase" evidence="1">
    <location>
        <begin position="278"/>
        <end position="574"/>
    </location>
</feature>
<evidence type="ECO:0000313" key="3">
    <source>
        <dbReference type="Proteomes" id="UP001610563"/>
    </source>
</evidence>
<dbReference type="InterPro" id="IPR029498">
    <property type="entry name" value="HeLo_dom"/>
</dbReference>
<dbReference type="Gene3D" id="1.20.120.1020">
    <property type="entry name" value="Prion-inhibition and propagation, HeLo domain"/>
    <property type="match status" value="1"/>
</dbReference>
<evidence type="ECO:0000259" key="1">
    <source>
        <dbReference type="PROSITE" id="PS50011"/>
    </source>
</evidence>
<dbReference type="PROSITE" id="PS50011">
    <property type="entry name" value="PROTEIN_KINASE_DOM"/>
    <property type="match status" value="1"/>
</dbReference>
<organism evidence="2 3">
    <name type="scientific">Aspergillus keveii</name>
    <dbReference type="NCBI Taxonomy" id="714993"/>
    <lineage>
        <taxon>Eukaryota</taxon>
        <taxon>Fungi</taxon>
        <taxon>Dikarya</taxon>
        <taxon>Ascomycota</taxon>
        <taxon>Pezizomycotina</taxon>
        <taxon>Eurotiomycetes</taxon>
        <taxon>Eurotiomycetidae</taxon>
        <taxon>Eurotiales</taxon>
        <taxon>Aspergillaceae</taxon>
        <taxon>Aspergillus</taxon>
        <taxon>Aspergillus subgen. Nidulantes</taxon>
    </lineage>
</organism>
<proteinExistence type="predicted"/>
<name>A0ABR4GK63_9EURO</name>
<sequence>MELPALLIGLSGIIPIVEKSLELWQSISEANEFGTEMMKLVAMLSIEYHRFLAWARILQQQSPGWTAQQLDSQSIGGIIFPTDLNIQFQHPIESAAAQVVTILGEVAEIARKYKVKDSSPSEKPASIAVGLSTVLPIVGATHNPNVTNIIAKNHEWGRILQEKTSLRRRFTFTSRPWGRPDHTALEKKVKELSYWNNRLEGLLPNHIRLSLSKQAPLTQILTDENEALLETLIKASEHQNEAVKAHAMLWRERIEFAKMNQASTTDMVKKYRRDALTLDPVPGAGSSKCGLSLVTMKDDQDPPSLAVVEWYPYGKPTWSPSDITLASSRLAEIVHLSSVEARPSSLRVPDSICFVEKPESLGLVIRLPPDASRVKQPVSLYSLLTKASEVVPGFRPPSLEQRLFLAQQLASSVYSFGVVRWYHKDLNSWNIIFFRDSTASATLMFESPYVTGFSISRPDSKTEKSLNKDLEARTIYLHPSLRVVDPEKRPRYHLKYEMYSLGLLLFEIGVWRTLDRIVDASLPPSEFKTKVIDRCTKDLPFFTGSRYREIVLRCLRAADEDSEGADGSLDTLYWSVVLELAKCR</sequence>
<dbReference type="InterPro" id="IPR056002">
    <property type="entry name" value="DUF7580"/>
</dbReference>
<keyword evidence="3" id="KW-1185">Reference proteome</keyword>
<dbReference type="InterPro" id="IPR000719">
    <property type="entry name" value="Prot_kinase_dom"/>
</dbReference>
<evidence type="ECO:0000313" key="2">
    <source>
        <dbReference type="EMBL" id="KAL2798900.1"/>
    </source>
</evidence>
<dbReference type="Pfam" id="PF24476">
    <property type="entry name" value="DUF7580"/>
    <property type="match status" value="1"/>
</dbReference>